<dbReference type="Proteomes" id="UP000054097">
    <property type="component" value="Unassembled WGS sequence"/>
</dbReference>
<name>A0A0C3AK30_SERVB</name>
<protein>
    <submittedName>
        <fullName evidence="1">Uncharacterized protein</fullName>
    </submittedName>
</protein>
<gene>
    <name evidence="1" type="ORF">M408DRAFT_331429</name>
</gene>
<proteinExistence type="predicted"/>
<evidence type="ECO:0000313" key="2">
    <source>
        <dbReference type="Proteomes" id="UP000054097"/>
    </source>
</evidence>
<sequence>MIVFCEQLLRIGQYKWQSRATTRRPERVRSCHQQILRALLLESPHLSDDALTPVQLWTGL</sequence>
<evidence type="ECO:0000313" key="1">
    <source>
        <dbReference type="EMBL" id="KIM24945.1"/>
    </source>
</evidence>
<dbReference type="AlphaFoldDB" id="A0A0C3AK30"/>
<reference evidence="2" key="2">
    <citation type="submission" date="2015-01" db="EMBL/GenBank/DDBJ databases">
        <title>Evolutionary Origins and Diversification of the Mycorrhizal Mutualists.</title>
        <authorList>
            <consortium name="DOE Joint Genome Institute"/>
            <consortium name="Mycorrhizal Genomics Consortium"/>
            <person name="Kohler A."/>
            <person name="Kuo A."/>
            <person name="Nagy L.G."/>
            <person name="Floudas D."/>
            <person name="Copeland A."/>
            <person name="Barry K.W."/>
            <person name="Cichocki N."/>
            <person name="Veneault-Fourrey C."/>
            <person name="LaButti K."/>
            <person name="Lindquist E.A."/>
            <person name="Lipzen A."/>
            <person name="Lundell T."/>
            <person name="Morin E."/>
            <person name="Murat C."/>
            <person name="Riley R."/>
            <person name="Ohm R."/>
            <person name="Sun H."/>
            <person name="Tunlid A."/>
            <person name="Henrissat B."/>
            <person name="Grigoriev I.V."/>
            <person name="Hibbett D.S."/>
            <person name="Martin F."/>
        </authorList>
    </citation>
    <scope>NUCLEOTIDE SEQUENCE [LARGE SCALE GENOMIC DNA]</scope>
    <source>
        <strain evidence="2">MAFF 305830</strain>
    </source>
</reference>
<keyword evidence="2" id="KW-1185">Reference proteome</keyword>
<dbReference type="HOGENOM" id="CLU_2943269_0_0_1"/>
<organism evidence="1 2">
    <name type="scientific">Serendipita vermifera MAFF 305830</name>
    <dbReference type="NCBI Taxonomy" id="933852"/>
    <lineage>
        <taxon>Eukaryota</taxon>
        <taxon>Fungi</taxon>
        <taxon>Dikarya</taxon>
        <taxon>Basidiomycota</taxon>
        <taxon>Agaricomycotina</taxon>
        <taxon>Agaricomycetes</taxon>
        <taxon>Sebacinales</taxon>
        <taxon>Serendipitaceae</taxon>
        <taxon>Serendipita</taxon>
    </lineage>
</organism>
<accession>A0A0C3AK30</accession>
<dbReference type="EMBL" id="KN824318">
    <property type="protein sequence ID" value="KIM24945.1"/>
    <property type="molecule type" value="Genomic_DNA"/>
</dbReference>
<reference evidence="1 2" key="1">
    <citation type="submission" date="2014-04" db="EMBL/GenBank/DDBJ databases">
        <authorList>
            <consortium name="DOE Joint Genome Institute"/>
            <person name="Kuo A."/>
            <person name="Zuccaro A."/>
            <person name="Kohler A."/>
            <person name="Nagy L.G."/>
            <person name="Floudas D."/>
            <person name="Copeland A."/>
            <person name="Barry K.W."/>
            <person name="Cichocki N."/>
            <person name="Veneault-Fourrey C."/>
            <person name="LaButti K."/>
            <person name="Lindquist E.A."/>
            <person name="Lipzen A."/>
            <person name="Lundell T."/>
            <person name="Morin E."/>
            <person name="Murat C."/>
            <person name="Sun H."/>
            <person name="Tunlid A."/>
            <person name="Henrissat B."/>
            <person name="Grigoriev I.V."/>
            <person name="Hibbett D.S."/>
            <person name="Martin F."/>
            <person name="Nordberg H.P."/>
            <person name="Cantor M.N."/>
            <person name="Hua S.X."/>
        </authorList>
    </citation>
    <scope>NUCLEOTIDE SEQUENCE [LARGE SCALE GENOMIC DNA]</scope>
    <source>
        <strain evidence="1 2">MAFF 305830</strain>
    </source>
</reference>